<dbReference type="Gene3D" id="3.30.70.330">
    <property type="match status" value="1"/>
</dbReference>
<dbReference type="Proteomes" id="UP001476798">
    <property type="component" value="Unassembled WGS sequence"/>
</dbReference>
<keyword evidence="3" id="KW-1185">Reference proteome</keyword>
<reference evidence="2 3" key="1">
    <citation type="submission" date="2021-06" db="EMBL/GenBank/DDBJ databases">
        <authorList>
            <person name="Palmer J.M."/>
        </authorList>
    </citation>
    <scope>NUCLEOTIDE SEQUENCE [LARGE SCALE GENOMIC DNA]</scope>
    <source>
        <strain evidence="2 3">GA_2019</strain>
        <tissue evidence="2">Muscle</tissue>
    </source>
</reference>
<evidence type="ECO:0000313" key="3">
    <source>
        <dbReference type="Proteomes" id="UP001476798"/>
    </source>
</evidence>
<feature type="compositionally biased region" description="Basic and acidic residues" evidence="1">
    <location>
        <begin position="110"/>
        <end position="124"/>
    </location>
</feature>
<dbReference type="PANTHER" id="PTHR15608">
    <property type="entry name" value="SPLICING FACTOR U2AF-ASSOCIATED PROTEIN 2"/>
    <property type="match status" value="1"/>
</dbReference>
<dbReference type="EMBL" id="JAHRIO010054753">
    <property type="protein sequence ID" value="MEQ2176671.1"/>
    <property type="molecule type" value="Genomic_DNA"/>
</dbReference>
<proteinExistence type="predicted"/>
<gene>
    <name evidence="2" type="ORF">GOODEAATRI_030368</name>
</gene>
<sequence>MLHNHSDELRISWRKVGRINVNATAMSGESDANKEFLEQLRMQELYGQRKDFIAAYQANYGFTQEGEPGGNDAAQSSSEPAAPEPNSKPPETEKSANPVPDPAPENQETPVKEAKQKGEKRKAEPGLPPDISPDEFVELMSKCGIVMRDPITEEYKVKLYKDKDGNLKGDGLCCYLKVSLSFCLN</sequence>
<protein>
    <submittedName>
        <fullName evidence="2">Uncharacterized protein</fullName>
    </submittedName>
</protein>
<comment type="caution">
    <text evidence="2">The sequence shown here is derived from an EMBL/GenBank/DDBJ whole genome shotgun (WGS) entry which is preliminary data.</text>
</comment>
<accession>A0ABV0NZ33</accession>
<name>A0ABV0NZ33_9TELE</name>
<dbReference type="InterPro" id="IPR034393">
    <property type="entry name" value="TatSF1-like"/>
</dbReference>
<dbReference type="PANTHER" id="PTHR15608:SF0">
    <property type="entry name" value="HIV TAT-SPECIFIC FACTOR 1"/>
    <property type="match status" value="1"/>
</dbReference>
<organism evidence="2 3">
    <name type="scientific">Goodea atripinnis</name>
    <dbReference type="NCBI Taxonomy" id="208336"/>
    <lineage>
        <taxon>Eukaryota</taxon>
        <taxon>Metazoa</taxon>
        <taxon>Chordata</taxon>
        <taxon>Craniata</taxon>
        <taxon>Vertebrata</taxon>
        <taxon>Euteleostomi</taxon>
        <taxon>Actinopterygii</taxon>
        <taxon>Neopterygii</taxon>
        <taxon>Teleostei</taxon>
        <taxon>Neoteleostei</taxon>
        <taxon>Acanthomorphata</taxon>
        <taxon>Ovalentaria</taxon>
        <taxon>Atherinomorphae</taxon>
        <taxon>Cyprinodontiformes</taxon>
        <taxon>Goodeidae</taxon>
        <taxon>Goodea</taxon>
    </lineage>
</organism>
<evidence type="ECO:0000256" key="1">
    <source>
        <dbReference type="SAM" id="MobiDB-lite"/>
    </source>
</evidence>
<feature type="region of interest" description="Disordered" evidence="1">
    <location>
        <begin position="63"/>
        <end position="134"/>
    </location>
</feature>
<evidence type="ECO:0000313" key="2">
    <source>
        <dbReference type="EMBL" id="MEQ2176671.1"/>
    </source>
</evidence>
<dbReference type="InterPro" id="IPR012677">
    <property type="entry name" value="Nucleotide-bd_a/b_plait_sf"/>
</dbReference>